<dbReference type="RefSeq" id="WP_184198538.1">
    <property type="nucleotide sequence ID" value="NZ_JACHGW010000003.1"/>
</dbReference>
<evidence type="ECO:0000313" key="3">
    <source>
        <dbReference type="Proteomes" id="UP000520814"/>
    </source>
</evidence>
<sequence>MKFGTFATIAIALSLTAIPHTALAQKADLTARVSVDLKDAPTRDAIEAIFKQAGIQNYVIDNNVVGFVTLKLTEQPLENTLKLFMRASSQPLTYTIENGVWIVKPRIPSLSPAPSAPEAPVVQAPSGPHYERINLTYLDPADLEQLLGGVLTIPSFTRQRGGQGFSSGNGLIGTGGGTGLLGQTGNGMSGMGASQLGAGRGPSGFGMGQPGMGNNMLGSGPGSGFGQRFGR</sequence>
<gene>
    <name evidence="2" type="ORF">HNQ39_003297</name>
</gene>
<organism evidence="2 3">
    <name type="scientific">Armatimonas rosea</name>
    <dbReference type="NCBI Taxonomy" id="685828"/>
    <lineage>
        <taxon>Bacteria</taxon>
        <taxon>Bacillati</taxon>
        <taxon>Armatimonadota</taxon>
        <taxon>Armatimonadia</taxon>
        <taxon>Armatimonadales</taxon>
        <taxon>Armatimonadaceae</taxon>
        <taxon>Armatimonas</taxon>
    </lineage>
</organism>
<feature type="signal peptide" evidence="1">
    <location>
        <begin position="1"/>
        <end position="24"/>
    </location>
</feature>
<name>A0A7W9SRJ8_ARMRO</name>
<proteinExistence type="predicted"/>
<evidence type="ECO:0000313" key="2">
    <source>
        <dbReference type="EMBL" id="MBB6051487.1"/>
    </source>
</evidence>
<evidence type="ECO:0008006" key="4">
    <source>
        <dbReference type="Google" id="ProtNLM"/>
    </source>
</evidence>
<protein>
    <recommendedName>
        <fullName evidence="4">Secretin/TonB short N-terminal domain-containing protein</fullName>
    </recommendedName>
</protein>
<feature type="chain" id="PRO_5030658276" description="Secretin/TonB short N-terminal domain-containing protein" evidence="1">
    <location>
        <begin position="25"/>
        <end position="231"/>
    </location>
</feature>
<keyword evidence="3" id="KW-1185">Reference proteome</keyword>
<accession>A0A7W9SRJ8</accession>
<keyword evidence="1" id="KW-0732">Signal</keyword>
<dbReference type="Proteomes" id="UP000520814">
    <property type="component" value="Unassembled WGS sequence"/>
</dbReference>
<dbReference type="AlphaFoldDB" id="A0A7W9SRJ8"/>
<dbReference type="EMBL" id="JACHGW010000003">
    <property type="protein sequence ID" value="MBB6051487.1"/>
    <property type="molecule type" value="Genomic_DNA"/>
</dbReference>
<dbReference type="Gene3D" id="3.30.1370.130">
    <property type="match status" value="1"/>
</dbReference>
<comment type="caution">
    <text evidence="2">The sequence shown here is derived from an EMBL/GenBank/DDBJ whole genome shotgun (WGS) entry which is preliminary data.</text>
</comment>
<reference evidence="2 3" key="1">
    <citation type="submission" date="2020-08" db="EMBL/GenBank/DDBJ databases">
        <title>Genomic Encyclopedia of Type Strains, Phase IV (KMG-IV): sequencing the most valuable type-strain genomes for metagenomic binning, comparative biology and taxonomic classification.</title>
        <authorList>
            <person name="Goeker M."/>
        </authorList>
    </citation>
    <scope>NUCLEOTIDE SEQUENCE [LARGE SCALE GENOMIC DNA]</scope>
    <source>
        <strain evidence="2 3">DSM 23562</strain>
    </source>
</reference>
<evidence type="ECO:0000256" key="1">
    <source>
        <dbReference type="SAM" id="SignalP"/>
    </source>
</evidence>